<protein>
    <submittedName>
        <fullName evidence="1">DBP1-interacting protein 2</fullName>
    </submittedName>
</protein>
<dbReference type="PANTHER" id="PTHR36063:SF1">
    <property type="entry name" value="ARABIDOPSIS THALIANA GENOMIC DNA, CHROMOSOME 5, P1 CLONE:MOK16"/>
    <property type="match status" value="1"/>
</dbReference>
<evidence type="ECO:0000313" key="1">
    <source>
        <dbReference type="EMBL" id="AEI61928.1"/>
    </source>
</evidence>
<dbReference type="PANTHER" id="PTHR36063">
    <property type="entry name" value="ARABIDOPSIS THALIANA GENOMIC DNA, CHROMOSOME 5, P1 CLONE:MOK16"/>
    <property type="match status" value="1"/>
</dbReference>
<organism evidence="1">
    <name type="scientific">Nicotiana tabacum</name>
    <name type="common">Common tobacco</name>
    <dbReference type="NCBI Taxonomy" id="4097"/>
    <lineage>
        <taxon>Eukaryota</taxon>
        <taxon>Viridiplantae</taxon>
        <taxon>Streptophyta</taxon>
        <taxon>Embryophyta</taxon>
        <taxon>Tracheophyta</taxon>
        <taxon>Spermatophyta</taxon>
        <taxon>Magnoliopsida</taxon>
        <taxon>eudicotyledons</taxon>
        <taxon>Gunneridae</taxon>
        <taxon>Pentapetalae</taxon>
        <taxon>asterids</taxon>
        <taxon>lamiids</taxon>
        <taxon>Solanales</taxon>
        <taxon>Solanaceae</taxon>
        <taxon>Nicotianoideae</taxon>
        <taxon>Nicotianeae</taxon>
        <taxon>Nicotiana</taxon>
    </lineage>
</organism>
<name>F8UX48_TOBAC</name>
<sequence>MAKKVVNMKPCIEVAPPLVIFPTKLSHFPKLETIKEDDRVEGQNEDDKNTSF</sequence>
<accession>F8UX48</accession>
<proteinExistence type="evidence at transcript level"/>
<dbReference type="AlphaFoldDB" id="F8UX48"/>
<gene>
    <name evidence="1" type="primary">DIP2</name>
</gene>
<reference evidence="1" key="1">
    <citation type="journal article" date="2011" name="Plant Physiol.">
        <title>A Plant Small Polypeptide Is a Novel Component of DNA-Binding Protein Phosphatase 1-Mediated Resistance to Plum pox virus in Arabidopsis.</title>
        <authorList>
            <person name="Castello M.J."/>
            <person name="Carrasco J.L."/>
            <person name="Navarrete-Gomez M."/>
            <person name="Daniel J."/>
            <person name="Granot D."/>
            <person name="Vera P."/>
        </authorList>
    </citation>
    <scope>NUCLEOTIDE SEQUENCE</scope>
</reference>
<dbReference type="EMBL" id="JF951856">
    <property type="protein sequence ID" value="AEI61928.1"/>
    <property type="molecule type" value="mRNA"/>
</dbReference>